<keyword evidence="4" id="KW-1185">Reference proteome</keyword>
<dbReference type="PANTHER" id="PTHR40940:SF1">
    <property type="entry name" value="PROTEIN BATD"/>
    <property type="match status" value="1"/>
</dbReference>
<keyword evidence="1" id="KW-0472">Membrane</keyword>
<dbReference type="RefSeq" id="WP_152432637.1">
    <property type="nucleotide sequence ID" value="NZ_CBCSDK010000016.1"/>
</dbReference>
<evidence type="ECO:0000313" key="4">
    <source>
        <dbReference type="Proteomes" id="UP000326936"/>
    </source>
</evidence>
<sequence length="544" mass="60392" precursor="true">MNQRAFKLMSLVALTMAFFSPVSIAANIWATVSKNKVVKNEVFQLRVVVDEKASSDDLDFSALEKDFYVSRPSFGSSINIVNGNRTVRSEWNITLAAQKLGLAKIPAFTIDGNSSKPIAIQVTQDSDEPKVSDLVELRTSLDKTQLYPNESASLKTRLIIKADPRRLQNPQVVPPKVKGLTLTQIGEPNQYQSVLDGVEVTVLDQNYRVTADNSGDYTLHSAAFKGSVIYGNDRVGTTKLVSVDIPAEVFNINVEPKPEGYSGVWLPTSMLSLKQTWTAANGEKITPSTELATKVGDSITREITLDVEGLPQERLPKLNINYPENIRVYAEKPQFSQLESGVTRMTLKQVLIPKQAGSIELPSLDLNWWDSQNKRQNTAHIEGLSLAVEPGENLNNSVPAPQYSAPVETKTITVHDAGFWPYLTALFALLWLITSGLLVRSKAKSSEPKINRELEPNSSSALIDALESEDYFKAQHCASQWLNQVSIDDKNLIEEVKNELDLMQKSYFSSQETGWNATNLLKLIGKVDKMPRSNNRPEEELAQL</sequence>
<name>A0A5P9CRR6_9VIBR</name>
<dbReference type="OrthoDB" id="5293418at2"/>
<dbReference type="EMBL" id="CP045351">
    <property type="protein sequence ID" value="QFT28673.1"/>
    <property type="molecule type" value="Genomic_DNA"/>
</dbReference>
<evidence type="ECO:0000256" key="2">
    <source>
        <dbReference type="SAM" id="SignalP"/>
    </source>
</evidence>
<proteinExistence type="predicted"/>
<feature type="transmembrane region" description="Helical" evidence="1">
    <location>
        <begin position="419"/>
        <end position="439"/>
    </location>
</feature>
<protein>
    <submittedName>
        <fullName evidence="3">Uncharacterized protein</fullName>
    </submittedName>
</protein>
<evidence type="ECO:0000256" key="1">
    <source>
        <dbReference type="SAM" id="Phobius"/>
    </source>
</evidence>
<keyword evidence="1" id="KW-0812">Transmembrane</keyword>
<geneLocation type="plasmid" evidence="4">
    <name>pthaf100_a</name>
</geneLocation>
<feature type="signal peptide" evidence="2">
    <location>
        <begin position="1"/>
        <end position="25"/>
    </location>
</feature>
<accession>A0A5P9CRR6</accession>
<keyword evidence="1" id="KW-1133">Transmembrane helix</keyword>
<organism evidence="3 4">
    <name type="scientific">Vibrio aquimaris</name>
    <dbReference type="NCBI Taxonomy" id="2587862"/>
    <lineage>
        <taxon>Bacteria</taxon>
        <taxon>Pseudomonadati</taxon>
        <taxon>Pseudomonadota</taxon>
        <taxon>Gammaproteobacteria</taxon>
        <taxon>Vibrionales</taxon>
        <taxon>Vibrionaceae</taxon>
        <taxon>Vibrio</taxon>
    </lineage>
</organism>
<dbReference type="InterPro" id="IPR025738">
    <property type="entry name" value="BatD"/>
</dbReference>
<dbReference type="KEGG" id="vaq:FIV01_19940"/>
<keyword evidence="2" id="KW-0732">Signal</keyword>
<gene>
    <name evidence="3" type="ORF">FIV01_19940</name>
</gene>
<dbReference type="Pfam" id="PF13584">
    <property type="entry name" value="BatD"/>
    <property type="match status" value="1"/>
</dbReference>
<evidence type="ECO:0000313" key="3">
    <source>
        <dbReference type="EMBL" id="QFT28673.1"/>
    </source>
</evidence>
<reference evidence="3 4" key="1">
    <citation type="submission" date="2019-10" db="EMBL/GenBank/DDBJ databases">
        <title>Complete genome sequence of Vibrio sp. strain THAF100, isolated from non-filtered water from the water column of tank 6 of a marine aquarium containing stony-coral fragments. Water maintained at 26 degree C.</title>
        <authorList>
            <person name="Ruckert C."/>
            <person name="Franco A."/>
            <person name="Kalinowski J."/>
            <person name="Glaeser S."/>
        </authorList>
    </citation>
    <scope>NUCLEOTIDE SEQUENCE [LARGE SCALE GENOMIC DNA]</scope>
    <source>
        <strain evidence="3 4">THAF100</strain>
        <plasmid evidence="4">pthaf100_a</plasmid>
    </source>
</reference>
<keyword evidence="3" id="KW-0614">Plasmid</keyword>
<feature type="chain" id="PRO_5024789593" evidence="2">
    <location>
        <begin position="26"/>
        <end position="544"/>
    </location>
</feature>
<dbReference type="Proteomes" id="UP000326936">
    <property type="component" value="Plasmid pTHAF100_a"/>
</dbReference>
<dbReference type="AlphaFoldDB" id="A0A5P9CRR6"/>
<dbReference type="PANTHER" id="PTHR40940">
    <property type="entry name" value="PROTEIN BATD-RELATED"/>
    <property type="match status" value="1"/>
</dbReference>